<feature type="non-terminal residue" evidence="3">
    <location>
        <position position="1"/>
    </location>
</feature>
<organism evidence="3 4">
    <name type="scientific">Symbiodinium pilosum</name>
    <name type="common">Dinoflagellate</name>
    <dbReference type="NCBI Taxonomy" id="2952"/>
    <lineage>
        <taxon>Eukaryota</taxon>
        <taxon>Sar</taxon>
        <taxon>Alveolata</taxon>
        <taxon>Dinophyceae</taxon>
        <taxon>Suessiales</taxon>
        <taxon>Symbiodiniaceae</taxon>
        <taxon>Symbiodinium</taxon>
    </lineage>
</organism>
<dbReference type="Proteomes" id="UP000649617">
    <property type="component" value="Unassembled WGS sequence"/>
</dbReference>
<evidence type="ECO:0000256" key="2">
    <source>
        <dbReference type="SAM" id="MobiDB-lite"/>
    </source>
</evidence>
<dbReference type="AlphaFoldDB" id="A0A812QE67"/>
<feature type="region of interest" description="Disordered" evidence="2">
    <location>
        <begin position="1"/>
        <end position="36"/>
    </location>
</feature>
<proteinExistence type="predicted"/>
<gene>
    <name evidence="3" type="ORF">SPIL2461_LOCUS9561</name>
</gene>
<keyword evidence="1" id="KW-0175">Coiled coil</keyword>
<evidence type="ECO:0000313" key="3">
    <source>
        <dbReference type="EMBL" id="CAE7389995.1"/>
    </source>
</evidence>
<comment type="caution">
    <text evidence="3">The sequence shown here is derived from an EMBL/GenBank/DDBJ whole genome shotgun (WGS) entry which is preliminary data.</text>
</comment>
<reference evidence="3" key="1">
    <citation type="submission" date="2021-02" db="EMBL/GenBank/DDBJ databases">
        <authorList>
            <person name="Dougan E. K."/>
            <person name="Rhodes N."/>
            <person name="Thang M."/>
            <person name="Chan C."/>
        </authorList>
    </citation>
    <scope>NUCLEOTIDE SEQUENCE</scope>
</reference>
<evidence type="ECO:0000313" key="4">
    <source>
        <dbReference type="Proteomes" id="UP000649617"/>
    </source>
</evidence>
<feature type="compositionally biased region" description="Low complexity" evidence="2">
    <location>
        <begin position="1"/>
        <end position="22"/>
    </location>
</feature>
<keyword evidence="4" id="KW-1185">Reference proteome</keyword>
<protein>
    <submittedName>
        <fullName evidence="3">Uncharacterized protein</fullName>
    </submittedName>
</protein>
<name>A0A812QE67_SYMPI</name>
<evidence type="ECO:0000256" key="1">
    <source>
        <dbReference type="SAM" id="Coils"/>
    </source>
</evidence>
<feature type="coiled-coil region" evidence="1">
    <location>
        <begin position="41"/>
        <end position="130"/>
    </location>
</feature>
<sequence length="131" mass="15504">MAPKWQTQWDQQWQEQQWQGPQSEIQGSQGADKAQDRRHELYRAKLDIKRLEDRLEEVNQEQIDALKAQHKTAEDGFKAEIRTLQAKLEAEEQKTKKATAADLKPWMDANDKFVKQEKEMTAKIDELRNER</sequence>
<dbReference type="EMBL" id="CAJNIZ010016804">
    <property type="protein sequence ID" value="CAE7389995.1"/>
    <property type="molecule type" value="Genomic_DNA"/>
</dbReference>
<accession>A0A812QE67</accession>